<dbReference type="Proteomes" id="UP001147695">
    <property type="component" value="Unassembled WGS sequence"/>
</dbReference>
<evidence type="ECO:0000313" key="1">
    <source>
        <dbReference type="EMBL" id="KAJ5329156.1"/>
    </source>
</evidence>
<reference evidence="1" key="2">
    <citation type="journal article" date="2023" name="IMA Fungus">
        <title>Comparative genomic study of the Penicillium genus elucidates a diverse pangenome and 15 lateral gene transfer events.</title>
        <authorList>
            <person name="Petersen C."/>
            <person name="Sorensen T."/>
            <person name="Nielsen M.R."/>
            <person name="Sondergaard T.E."/>
            <person name="Sorensen J.L."/>
            <person name="Fitzpatrick D.A."/>
            <person name="Frisvad J.C."/>
            <person name="Nielsen K.L."/>
        </authorList>
    </citation>
    <scope>NUCLEOTIDE SEQUENCE</scope>
    <source>
        <strain evidence="1">IBT 35673</strain>
    </source>
</reference>
<sequence length="222" mass="24599">MEQRRTPEIALEKLRRIMSRIFHDNEPQMTLSIHRIAPIRKILEGAWETIQVFICACEGIDIAEPDQVAGATITPSLQFAHTTSIASVGSVLEPHDRNDVSTQLDEAVQNVERGQRCVGGVVSLASWLPSIQIVPRQLVLLVLAGVVFGRKELRGENAHFSIRSSGIGILCFTDGVVQCLPVTVSIPELAVQNNVEMLDRFVIQVFSDEPRNFLIAFVADFE</sequence>
<organism evidence="1 2">
    <name type="scientific">Penicillium brevicompactum</name>
    <dbReference type="NCBI Taxonomy" id="5074"/>
    <lineage>
        <taxon>Eukaryota</taxon>
        <taxon>Fungi</taxon>
        <taxon>Dikarya</taxon>
        <taxon>Ascomycota</taxon>
        <taxon>Pezizomycotina</taxon>
        <taxon>Eurotiomycetes</taxon>
        <taxon>Eurotiomycetidae</taxon>
        <taxon>Eurotiales</taxon>
        <taxon>Aspergillaceae</taxon>
        <taxon>Penicillium</taxon>
    </lineage>
</organism>
<name>A0A9W9Q8M0_PENBR</name>
<protein>
    <submittedName>
        <fullName evidence="1">Uncharacterized protein</fullName>
    </submittedName>
</protein>
<proteinExistence type="predicted"/>
<gene>
    <name evidence="1" type="ORF">N7452_009546</name>
</gene>
<dbReference type="AlphaFoldDB" id="A0A9W9Q8M0"/>
<evidence type="ECO:0000313" key="2">
    <source>
        <dbReference type="Proteomes" id="UP001147695"/>
    </source>
</evidence>
<accession>A0A9W9Q8M0</accession>
<reference evidence="1" key="1">
    <citation type="submission" date="2022-12" db="EMBL/GenBank/DDBJ databases">
        <authorList>
            <person name="Petersen C."/>
        </authorList>
    </citation>
    <scope>NUCLEOTIDE SEQUENCE</scope>
    <source>
        <strain evidence="1">IBT 35673</strain>
    </source>
</reference>
<dbReference type="EMBL" id="JAPZBQ010000005">
    <property type="protein sequence ID" value="KAJ5329156.1"/>
    <property type="molecule type" value="Genomic_DNA"/>
</dbReference>
<comment type="caution">
    <text evidence="1">The sequence shown here is derived from an EMBL/GenBank/DDBJ whole genome shotgun (WGS) entry which is preliminary data.</text>
</comment>